<keyword evidence="4" id="KW-1185">Reference proteome</keyword>
<dbReference type="EMBL" id="JBHTKY010000029">
    <property type="protein sequence ID" value="MFD1167048.1"/>
    <property type="molecule type" value="Genomic_DNA"/>
</dbReference>
<sequence>MVNEKEIKALIFLLDDPDREIFQEIEHKLITCGPEVIPLLEHSWESSFDPLSQSRIENIIHKIQYDQVKNDLQLWKLNNSEDLLEGLLIINRYQYPNLHEEQVYYQLAELRRNAWYHLMYDMSPVEKVKLLNNILFREFGLSGNTSNYHDPQNSFIHKVLETKKGNPISLACIYALVAQKLDIPIYGVNLPKHFVLAYVDPDNQEKVQFYINVFNRGQIMREEDIYAFLRQLNLPLSDAYTLPCDNIAIIKRVLRNLIAAYEHVDNAEKKLEVETLLSLIEEDEIM</sequence>
<dbReference type="InterPro" id="IPR032698">
    <property type="entry name" value="SirB1_N"/>
</dbReference>
<protein>
    <submittedName>
        <fullName evidence="3">Transglutaminase-like domain-containing protein</fullName>
    </submittedName>
</protein>
<evidence type="ECO:0000259" key="2">
    <source>
        <dbReference type="Pfam" id="PF13369"/>
    </source>
</evidence>
<evidence type="ECO:0000313" key="3">
    <source>
        <dbReference type="EMBL" id="MFD1167048.1"/>
    </source>
</evidence>
<comment type="caution">
    <text evidence="3">The sequence shown here is derived from an EMBL/GenBank/DDBJ whole genome shotgun (WGS) entry which is preliminary data.</text>
</comment>
<accession>A0ABW3RPA7</accession>
<comment type="similarity">
    <text evidence="1">Belongs to the UPF0162 family.</text>
</comment>
<name>A0ABW3RPA7_9SPHI</name>
<dbReference type="PANTHER" id="PTHR31350">
    <property type="entry name" value="SI:DKEY-261L7.2"/>
    <property type="match status" value="1"/>
</dbReference>
<feature type="domain" description="Protein SirB1 N-terminal" evidence="2">
    <location>
        <begin position="102"/>
        <end position="255"/>
    </location>
</feature>
<organism evidence="3 4">
    <name type="scientific">Sphingobacterium daejeonense</name>
    <dbReference type="NCBI Taxonomy" id="371142"/>
    <lineage>
        <taxon>Bacteria</taxon>
        <taxon>Pseudomonadati</taxon>
        <taxon>Bacteroidota</taxon>
        <taxon>Sphingobacteriia</taxon>
        <taxon>Sphingobacteriales</taxon>
        <taxon>Sphingobacteriaceae</taxon>
        <taxon>Sphingobacterium</taxon>
    </lineage>
</organism>
<evidence type="ECO:0000256" key="1">
    <source>
        <dbReference type="ARBA" id="ARBA00007100"/>
    </source>
</evidence>
<proteinExistence type="inferred from homology"/>
<dbReference type="PANTHER" id="PTHR31350:SF21">
    <property type="entry name" value="F-BOX ONLY PROTEIN 21"/>
    <property type="match status" value="1"/>
</dbReference>
<reference evidence="4" key="1">
    <citation type="journal article" date="2019" name="Int. J. Syst. Evol. Microbiol.">
        <title>The Global Catalogue of Microorganisms (GCM) 10K type strain sequencing project: providing services to taxonomists for standard genome sequencing and annotation.</title>
        <authorList>
            <consortium name="The Broad Institute Genomics Platform"/>
            <consortium name="The Broad Institute Genome Sequencing Center for Infectious Disease"/>
            <person name="Wu L."/>
            <person name="Ma J."/>
        </authorList>
    </citation>
    <scope>NUCLEOTIDE SEQUENCE [LARGE SCALE GENOMIC DNA]</scope>
    <source>
        <strain evidence="4">CCUG 52468</strain>
    </source>
</reference>
<dbReference type="Proteomes" id="UP001597205">
    <property type="component" value="Unassembled WGS sequence"/>
</dbReference>
<dbReference type="Pfam" id="PF13369">
    <property type="entry name" value="Transglut_core2"/>
    <property type="match status" value="1"/>
</dbReference>
<dbReference type="RefSeq" id="WP_306473171.1">
    <property type="nucleotide sequence ID" value="NZ_JALXMZ010000001.1"/>
</dbReference>
<evidence type="ECO:0000313" key="4">
    <source>
        <dbReference type="Proteomes" id="UP001597205"/>
    </source>
</evidence>
<gene>
    <name evidence="3" type="ORF">ACFQ2C_15675</name>
</gene>